<accession>A0ABC9U1X5</accession>
<evidence type="ECO:0000313" key="3">
    <source>
        <dbReference type="EMBL" id="ERI79375.1"/>
    </source>
</evidence>
<dbReference type="Proteomes" id="UP000016491">
    <property type="component" value="Unassembled WGS sequence"/>
</dbReference>
<dbReference type="PANTHER" id="PTHR37813:SF1">
    <property type="entry name" value="FELS-2 PROPHAGE PROTEIN"/>
    <property type="match status" value="1"/>
</dbReference>
<dbReference type="Pfam" id="PF10145">
    <property type="entry name" value="PhageMin_Tail"/>
    <property type="match status" value="1"/>
</dbReference>
<gene>
    <name evidence="3" type="ORF">CLOSYM_00914</name>
</gene>
<keyword evidence="1" id="KW-1188">Viral release from host cell</keyword>
<comment type="caution">
    <text evidence="3">The sequence shown here is derived from an EMBL/GenBank/DDBJ whole genome shotgun (WGS) entry which is preliminary data.</text>
</comment>
<sequence>MFRKQRKRKGGGRMAGKGKGYELKVQIGGEVESSFGKAFSKAERELATLYKFSRRTNQGFLEGVDRLDSFANKTFAVMAKGAAAASAGLAGLLTASTMAGSSFEAQMSTVQAISQASSSEMKQLKEVAAEMGRTTKFSATEAGQGLEYMAMAGWKTQEMVSGLPGIMYLAAASGEELGTVSDIVTDAMTAFGLQADQSARFADVLAQASSSSNTNVAMMGATFQYVAPVAGSFGYTIEDVATATGLMANAGIKGEKAGTAMRTMLTNLAKPTKQMRGYMNKLSLSLVDGTGKMKPFRQQLQELRQGFSGLSEAKRAEYAAGIAGKEGMSGLLAIVNASEADFTKLTAAIDNSAGAAKKMSEVRLDNLEGDITILKSGLEGAGIEIYGGFSSLLRKGVQDATAWVSSFTENLKEDIPTIRREAKNFAKATESLFGPLLDAGEWLLQHPGVIEGSIKGIAAAMLTFKAAKGATAAVKLLGTLSGMMSAWPVAAAGLIIGGIVGISSAMERTAKKKAAKNLSEHFGDLTLSMEELNEAARHIVGDRLFDNIEAMESSSGRADEFFKSMKDSLKSIQKTEWKLSMGMELDASDAESYVSDVDSYVTSAQDYIAEKGYELNLAVELVLGDSGQGFAEDSGAFYQSLLAQLDPLKQDISKALEDITENGLTLDKQKIVDGYLAEMADITSMITDAQNAAKLQMIEGQFAGVALTPETFQNLQSAIADYTEQANTAIDDATEKALASLNTQRIAWERGETDLNGERIGLSPEEFEVKKKQLFQGGYEKKAQQTLDGYQAMKDTIMATYGSEIQSAMDAINESLNASLNQIFENPNISNPEDFVKALDFAIENALNSVELSPDAKNAIGMLLEGMAPTEEQLRGLTAQIERAGGEVPEAIQKAMADIGTIGAAAGEKEDLWTIIGKQVVNSPERALLLETVQQQSGQIPQEAIKAVESMYPEAEAAARGFLESMRVQFAEGLDVTVPVNVQTLTKSDQGQTALSQFKKGVLPAHAEGGIFDTPHIAEFAEEGPEAAIPLDGSRNATELWKETGHLLGLYQENNYGVYSKALSGAPAASSSFQGQTAALPAYSPVLNLYGNAGREEVEEAEQVSFERFKEWFLRFEESRSRMSF</sequence>
<organism evidence="3 4">
    <name type="scientific">[Clostridium] symbiosum ATCC 14940</name>
    <dbReference type="NCBI Taxonomy" id="411472"/>
    <lineage>
        <taxon>Bacteria</taxon>
        <taxon>Bacillati</taxon>
        <taxon>Bacillota</taxon>
        <taxon>Clostridia</taxon>
        <taxon>Lachnospirales</taxon>
        <taxon>Lachnospiraceae</taxon>
        <taxon>Otoolea</taxon>
    </lineage>
</organism>
<dbReference type="EMBL" id="AWSU01000074">
    <property type="protein sequence ID" value="ERI79375.1"/>
    <property type="molecule type" value="Genomic_DNA"/>
</dbReference>
<name>A0ABC9U1X5_CLOSY</name>
<evidence type="ECO:0000259" key="2">
    <source>
        <dbReference type="Pfam" id="PF10145"/>
    </source>
</evidence>
<dbReference type="NCBIfam" id="TIGR01760">
    <property type="entry name" value="tape_meas_TP901"/>
    <property type="match status" value="1"/>
</dbReference>
<dbReference type="PANTHER" id="PTHR37813">
    <property type="entry name" value="FELS-2 PROPHAGE PROTEIN"/>
    <property type="match status" value="1"/>
</dbReference>
<proteinExistence type="predicted"/>
<evidence type="ECO:0000313" key="4">
    <source>
        <dbReference type="Proteomes" id="UP000016491"/>
    </source>
</evidence>
<dbReference type="InterPro" id="IPR010090">
    <property type="entry name" value="Phage_tape_meas"/>
</dbReference>
<dbReference type="AlphaFoldDB" id="A0ABC9U1X5"/>
<feature type="domain" description="Phage tail tape measure protein" evidence="2">
    <location>
        <begin position="127"/>
        <end position="324"/>
    </location>
</feature>
<evidence type="ECO:0000256" key="1">
    <source>
        <dbReference type="ARBA" id="ARBA00022612"/>
    </source>
</evidence>
<reference evidence="3 4" key="1">
    <citation type="submission" date="2013-07" db="EMBL/GenBank/DDBJ databases">
        <authorList>
            <person name="Weinstock G."/>
            <person name="Sodergren E."/>
            <person name="Wylie T."/>
            <person name="Fulton L."/>
            <person name="Fulton R."/>
            <person name="Fronick C."/>
            <person name="O'Laughlin M."/>
            <person name="Godfrey J."/>
            <person name="Miner T."/>
            <person name="Herter B."/>
            <person name="Appelbaum E."/>
            <person name="Cordes M."/>
            <person name="Lek S."/>
            <person name="Wollam A."/>
            <person name="Pepin K.H."/>
            <person name="Palsikar V.B."/>
            <person name="Mitreva M."/>
            <person name="Wilson R.K."/>
        </authorList>
    </citation>
    <scope>NUCLEOTIDE SEQUENCE [LARGE SCALE GENOMIC DNA]</scope>
    <source>
        <strain evidence="3 4">ATCC 14940</strain>
    </source>
</reference>
<protein>
    <submittedName>
        <fullName evidence="3">Phage tail tape measure protein, TP901 family</fullName>
    </submittedName>
</protein>